<evidence type="ECO:0000313" key="2">
    <source>
        <dbReference type="Proteomes" id="UP001500840"/>
    </source>
</evidence>
<comment type="caution">
    <text evidence="1">The sequence shown here is derived from an EMBL/GenBank/DDBJ whole genome shotgun (WGS) entry which is preliminary data.</text>
</comment>
<reference evidence="2" key="1">
    <citation type="journal article" date="2019" name="Int. J. Syst. Evol. Microbiol.">
        <title>The Global Catalogue of Microorganisms (GCM) 10K type strain sequencing project: providing services to taxonomists for standard genome sequencing and annotation.</title>
        <authorList>
            <consortium name="The Broad Institute Genomics Platform"/>
            <consortium name="The Broad Institute Genome Sequencing Center for Infectious Disease"/>
            <person name="Wu L."/>
            <person name="Ma J."/>
        </authorList>
    </citation>
    <scope>NUCLEOTIDE SEQUENCE [LARGE SCALE GENOMIC DNA]</scope>
    <source>
        <strain evidence="2">JCM 17759</strain>
    </source>
</reference>
<dbReference type="Proteomes" id="UP001500840">
    <property type="component" value="Unassembled WGS sequence"/>
</dbReference>
<dbReference type="EMBL" id="BAABGA010000008">
    <property type="protein sequence ID" value="GAA4445471.1"/>
    <property type="molecule type" value="Genomic_DNA"/>
</dbReference>
<sequence>MKHFGGPRELARNWHQSFTEATALKRVRAAVAMLRLLERFERHDVDPEELDDEELVQETLNAKIAATTELLKDRPEVVGIVAEQFGYRLTRIDDSLDGHEAVAGIAIQQ</sequence>
<protein>
    <submittedName>
        <fullName evidence="1">Uncharacterized protein</fullName>
    </submittedName>
</protein>
<keyword evidence="2" id="KW-1185">Reference proteome</keyword>
<evidence type="ECO:0000313" key="1">
    <source>
        <dbReference type="EMBL" id="GAA4445471.1"/>
    </source>
</evidence>
<proteinExistence type="predicted"/>
<gene>
    <name evidence="1" type="ORF">GCM10023156_05060</name>
</gene>
<organism evidence="1 2">
    <name type="scientific">Novipirellula rosea</name>
    <dbReference type="NCBI Taxonomy" id="1031540"/>
    <lineage>
        <taxon>Bacteria</taxon>
        <taxon>Pseudomonadati</taxon>
        <taxon>Planctomycetota</taxon>
        <taxon>Planctomycetia</taxon>
        <taxon>Pirellulales</taxon>
        <taxon>Pirellulaceae</taxon>
        <taxon>Novipirellula</taxon>
    </lineage>
</organism>
<accession>A0ABP8M9X2</accession>
<name>A0ABP8M9X2_9BACT</name>